<keyword evidence="1" id="KW-1133">Transmembrane helix</keyword>
<accession>A0A6A5XXW7</accession>
<feature type="transmembrane region" description="Helical" evidence="1">
    <location>
        <begin position="216"/>
        <end position="237"/>
    </location>
</feature>
<reference evidence="2" key="1">
    <citation type="journal article" date="2020" name="Stud. Mycol.">
        <title>101 Dothideomycetes genomes: a test case for predicting lifestyles and emergence of pathogens.</title>
        <authorList>
            <person name="Haridas S."/>
            <person name="Albert R."/>
            <person name="Binder M."/>
            <person name="Bloem J."/>
            <person name="Labutti K."/>
            <person name="Salamov A."/>
            <person name="Andreopoulos B."/>
            <person name="Baker S."/>
            <person name="Barry K."/>
            <person name="Bills G."/>
            <person name="Bluhm B."/>
            <person name="Cannon C."/>
            <person name="Castanera R."/>
            <person name="Culley D."/>
            <person name="Daum C."/>
            <person name="Ezra D."/>
            <person name="Gonzalez J."/>
            <person name="Henrissat B."/>
            <person name="Kuo A."/>
            <person name="Liang C."/>
            <person name="Lipzen A."/>
            <person name="Lutzoni F."/>
            <person name="Magnuson J."/>
            <person name="Mondo S."/>
            <person name="Nolan M."/>
            <person name="Ohm R."/>
            <person name="Pangilinan J."/>
            <person name="Park H.-J."/>
            <person name="Ramirez L."/>
            <person name="Alfaro M."/>
            <person name="Sun H."/>
            <person name="Tritt A."/>
            <person name="Yoshinaga Y."/>
            <person name="Zwiers L.-H."/>
            <person name="Turgeon B."/>
            <person name="Goodwin S."/>
            <person name="Spatafora J."/>
            <person name="Crous P."/>
            <person name="Grigoriev I."/>
        </authorList>
    </citation>
    <scope>NUCLEOTIDE SEQUENCE</scope>
    <source>
        <strain evidence="2">CBS 175.79</strain>
    </source>
</reference>
<dbReference type="RefSeq" id="XP_033386006.1">
    <property type="nucleotide sequence ID" value="XM_033521320.1"/>
</dbReference>
<dbReference type="Proteomes" id="UP000799778">
    <property type="component" value="Unassembled WGS sequence"/>
</dbReference>
<keyword evidence="1" id="KW-0812">Transmembrane</keyword>
<name>A0A6A5XXW7_9PLEO</name>
<dbReference type="AlphaFoldDB" id="A0A6A5XXW7"/>
<proteinExistence type="predicted"/>
<gene>
    <name evidence="2" type="ORF">BU24DRAFT_155513</name>
</gene>
<dbReference type="EMBL" id="ML978068">
    <property type="protein sequence ID" value="KAF2017667.1"/>
    <property type="molecule type" value="Genomic_DNA"/>
</dbReference>
<dbReference type="GeneID" id="54278717"/>
<evidence type="ECO:0000313" key="2">
    <source>
        <dbReference type="EMBL" id="KAF2017667.1"/>
    </source>
</evidence>
<evidence type="ECO:0000256" key="1">
    <source>
        <dbReference type="SAM" id="Phobius"/>
    </source>
</evidence>
<keyword evidence="1" id="KW-0472">Membrane</keyword>
<keyword evidence="3" id="KW-1185">Reference proteome</keyword>
<sequence>MTNMSVWLRNHHEIMPCVLAAGLRPRPWWVGLRIGHAMPCHPPPITLTTTTNPLHKVNVFSHTAEKHRTNQPIDTVLRTYSAGTIAAVCSVHNAGETSCVRPPGSGHPLVQQTTACSVRSRRHCHLQRQKHAPACPPTLLEPSDLSFFFSKIDGNNQYAMEPTTGWGIQQGEERTDFLWLAMYIRTYMLRTVVTYTVHASTVPGVVRLKKDIGLRLLAICMYVLLSAPAGGWGYLALADQKAPARLPLPRSQSLRMQPGRDACSFGLCVGRRRKKKVALWVVQMGAANPQCIFLASGC</sequence>
<evidence type="ECO:0000313" key="3">
    <source>
        <dbReference type="Proteomes" id="UP000799778"/>
    </source>
</evidence>
<protein>
    <submittedName>
        <fullName evidence="2">Uncharacterized protein</fullName>
    </submittedName>
</protein>
<organism evidence="2 3">
    <name type="scientific">Aaosphaeria arxii CBS 175.79</name>
    <dbReference type="NCBI Taxonomy" id="1450172"/>
    <lineage>
        <taxon>Eukaryota</taxon>
        <taxon>Fungi</taxon>
        <taxon>Dikarya</taxon>
        <taxon>Ascomycota</taxon>
        <taxon>Pezizomycotina</taxon>
        <taxon>Dothideomycetes</taxon>
        <taxon>Pleosporomycetidae</taxon>
        <taxon>Pleosporales</taxon>
        <taxon>Pleosporales incertae sedis</taxon>
        <taxon>Aaosphaeria</taxon>
    </lineage>
</organism>